<dbReference type="InterPro" id="IPR051325">
    <property type="entry name" value="Nudix_hydrolase_domain"/>
</dbReference>
<dbReference type="Proteomes" id="UP001149140">
    <property type="component" value="Unassembled WGS sequence"/>
</dbReference>
<dbReference type="PANTHER" id="PTHR21340:SF0">
    <property type="entry name" value="BIS(5'-NUCLEOSYL)-TETRAPHOSPHATASE [ASYMMETRICAL]"/>
    <property type="match status" value="1"/>
</dbReference>
<evidence type="ECO:0000256" key="2">
    <source>
        <dbReference type="ARBA" id="ARBA00022801"/>
    </source>
</evidence>
<dbReference type="GO" id="GO:0006167">
    <property type="term" value="P:AMP biosynthetic process"/>
    <property type="evidence" value="ECO:0007669"/>
    <property type="project" value="TreeGrafter"/>
</dbReference>
<protein>
    <submittedName>
        <fullName evidence="5">NUDIX hydrolase</fullName>
    </submittedName>
</protein>
<dbReference type="AlphaFoldDB" id="A0A9X3MPT8"/>
<evidence type="ECO:0000313" key="5">
    <source>
        <dbReference type="EMBL" id="MDA0160194.1"/>
    </source>
</evidence>
<dbReference type="GO" id="GO:0006754">
    <property type="term" value="P:ATP biosynthetic process"/>
    <property type="evidence" value="ECO:0007669"/>
    <property type="project" value="TreeGrafter"/>
</dbReference>
<dbReference type="Pfam" id="PF00293">
    <property type="entry name" value="NUDIX"/>
    <property type="match status" value="1"/>
</dbReference>
<accession>A0A9X3MPT8</accession>
<proteinExistence type="inferred from homology"/>
<name>A0A9X3MPT8_9ACTN</name>
<dbReference type="PRINTS" id="PR00502">
    <property type="entry name" value="NUDIXFAMILY"/>
</dbReference>
<dbReference type="PANTHER" id="PTHR21340">
    <property type="entry name" value="DIADENOSINE 5,5-P1,P4-TETRAPHOSPHATE PYROPHOSPHOHYDROLASE MUTT"/>
    <property type="match status" value="1"/>
</dbReference>
<comment type="caution">
    <text evidence="5">The sequence shown here is derived from an EMBL/GenBank/DDBJ whole genome shotgun (WGS) entry which is preliminary data.</text>
</comment>
<dbReference type="CDD" id="cd03673">
    <property type="entry name" value="NUDIX_Ap6A_hydrolase"/>
    <property type="match status" value="1"/>
</dbReference>
<dbReference type="InterPro" id="IPR020476">
    <property type="entry name" value="Nudix_hydrolase"/>
</dbReference>
<comment type="similarity">
    <text evidence="1 3">Belongs to the Nudix hydrolase family.</text>
</comment>
<sequence>MLASETVRAAGGVALRHGKVCIIHRPDYEDWSLPKGKLDGSESHEEAALREVHEETGLRCVLGAELSSQEYIDRQGRPKTVRWWAMTVLADDGLTPSHEVDDRRWVTPEQAERILAYEHDRELVREALASQT</sequence>
<dbReference type="GO" id="GO:0004081">
    <property type="term" value="F:bis(5'-nucleosyl)-tetraphosphatase (asymmetrical) activity"/>
    <property type="evidence" value="ECO:0007669"/>
    <property type="project" value="TreeGrafter"/>
</dbReference>
<dbReference type="EMBL" id="JAPDOD010000004">
    <property type="protein sequence ID" value="MDA0160194.1"/>
    <property type="molecule type" value="Genomic_DNA"/>
</dbReference>
<dbReference type="PROSITE" id="PS51462">
    <property type="entry name" value="NUDIX"/>
    <property type="match status" value="1"/>
</dbReference>
<keyword evidence="6" id="KW-1185">Reference proteome</keyword>
<dbReference type="InterPro" id="IPR020084">
    <property type="entry name" value="NUDIX_hydrolase_CS"/>
</dbReference>
<dbReference type="InterPro" id="IPR000086">
    <property type="entry name" value="NUDIX_hydrolase_dom"/>
</dbReference>
<feature type="domain" description="Nudix hydrolase" evidence="4">
    <location>
        <begin position="5"/>
        <end position="129"/>
    </location>
</feature>
<evidence type="ECO:0000259" key="4">
    <source>
        <dbReference type="PROSITE" id="PS51462"/>
    </source>
</evidence>
<dbReference type="PROSITE" id="PS00893">
    <property type="entry name" value="NUDIX_BOX"/>
    <property type="match status" value="1"/>
</dbReference>
<evidence type="ECO:0000256" key="3">
    <source>
        <dbReference type="RuleBase" id="RU003476"/>
    </source>
</evidence>
<reference evidence="5" key="1">
    <citation type="submission" date="2022-10" db="EMBL/GenBank/DDBJ databases">
        <title>The WGS of Solirubrobacter ginsenosidimutans DSM 21036.</title>
        <authorList>
            <person name="Jiang Z."/>
        </authorList>
    </citation>
    <scope>NUCLEOTIDE SEQUENCE</scope>
    <source>
        <strain evidence="5">DSM 21036</strain>
    </source>
</reference>
<evidence type="ECO:0000256" key="1">
    <source>
        <dbReference type="ARBA" id="ARBA00005582"/>
    </source>
</evidence>
<dbReference type="Gene3D" id="3.90.79.10">
    <property type="entry name" value="Nucleoside Triphosphate Pyrophosphohydrolase"/>
    <property type="match status" value="1"/>
</dbReference>
<evidence type="ECO:0000313" key="6">
    <source>
        <dbReference type="Proteomes" id="UP001149140"/>
    </source>
</evidence>
<dbReference type="InterPro" id="IPR015797">
    <property type="entry name" value="NUDIX_hydrolase-like_dom_sf"/>
</dbReference>
<gene>
    <name evidence="5" type="ORF">OM076_07965</name>
</gene>
<keyword evidence="2 3" id="KW-0378">Hydrolase</keyword>
<organism evidence="5 6">
    <name type="scientific">Solirubrobacter ginsenosidimutans</name>
    <dbReference type="NCBI Taxonomy" id="490573"/>
    <lineage>
        <taxon>Bacteria</taxon>
        <taxon>Bacillati</taxon>
        <taxon>Actinomycetota</taxon>
        <taxon>Thermoleophilia</taxon>
        <taxon>Solirubrobacterales</taxon>
        <taxon>Solirubrobacteraceae</taxon>
        <taxon>Solirubrobacter</taxon>
    </lineage>
</organism>
<dbReference type="SUPFAM" id="SSF55811">
    <property type="entry name" value="Nudix"/>
    <property type="match status" value="1"/>
</dbReference>